<dbReference type="STRING" id="610380.E2B6V1"/>
<evidence type="ECO:0000256" key="2">
    <source>
        <dbReference type="SAM" id="SignalP"/>
    </source>
</evidence>
<dbReference type="InParanoid" id="E2B6V1"/>
<gene>
    <name evidence="3" type="ORF">EAI_12033</name>
</gene>
<dbReference type="Proteomes" id="UP000008237">
    <property type="component" value="Unassembled WGS sequence"/>
</dbReference>
<proteinExistence type="predicted"/>
<feature type="region of interest" description="Disordered" evidence="1">
    <location>
        <begin position="98"/>
        <end position="147"/>
    </location>
</feature>
<keyword evidence="2" id="KW-0732">Signal</keyword>
<keyword evidence="4" id="KW-1185">Reference proteome</keyword>
<dbReference type="AlphaFoldDB" id="E2B6V1"/>
<accession>E2B6V1</accession>
<reference evidence="3 4" key="1">
    <citation type="journal article" date="2010" name="Science">
        <title>Genomic comparison of the ants Camponotus floridanus and Harpegnathos saltator.</title>
        <authorList>
            <person name="Bonasio R."/>
            <person name="Zhang G."/>
            <person name="Ye C."/>
            <person name="Mutti N.S."/>
            <person name="Fang X."/>
            <person name="Qin N."/>
            <person name="Donahue G."/>
            <person name="Yang P."/>
            <person name="Li Q."/>
            <person name="Li C."/>
            <person name="Zhang P."/>
            <person name="Huang Z."/>
            <person name="Berger S.L."/>
            <person name="Reinberg D."/>
            <person name="Wang J."/>
            <person name="Liebig J."/>
        </authorList>
    </citation>
    <scope>NUCLEOTIDE SEQUENCE [LARGE SCALE GENOMIC DNA]</scope>
    <source>
        <strain evidence="3 4">R22 G/1</strain>
    </source>
</reference>
<protein>
    <submittedName>
        <fullName evidence="3">Uncharacterized protein</fullName>
    </submittedName>
</protein>
<evidence type="ECO:0000256" key="1">
    <source>
        <dbReference type="SAM" id="MobiDB-lite"/>
    </source>
</evidence>
<feature type="compositionally biased region" description="Low complexity" evidence="1">
    <location>
        <begin position="98"/>
        <end position="138"/>
    </location>
</feature>
<feature type="signal peptide" evidence="2">
    <location>
        <begin position="1"/>
        <end position="21"/>
    </location>
</feature>
<name>E2B6V1_HARSA</name>
<organism evidence="4">
    <name type="scientific">Harpegnathos saltator</name>
    <name type="common">Jerdon's jumping ant</name>
    <dbReference type="NCBI Taxonomy" id="610380"/>
    <lineage>
        <taxon>Eukaryota</taxon>
        <taxon>Metazoa</taxon>
        <taxon>Ecdysozoa</taxon>
        <taxon>Arthropoda</taxon>
        <taxon>Hexapoda</taxon>
        <taxon>Insecta</taxon>
        <taxon>Pterygota</taxon>
        <taxon>Neoptera</taxon>
        <taxon>Endopterygota</taxon>
        <taxon>Hymenoptera</taxon>
        <taxon>Apocrita</taxon>
        <taxon>Aculeata</taxon>
        <taxon>Formicoidea</taxon>
        <taxon>Formicidae</taxon>
        <taxon>Ponerinae</taxon>
        <taxon>Ponerini</taxon>
        <taxon>Harpegnathos</taxon>
    </lineage>
</organism>
<sequence length="200" mass="20995">MKSAYVLCALLCVAIDTLVLASDGAAVKATSTPVAPTEVNTKEISTTAIPTTTKVTSEPNVTTNFSVSTTISTNPTISTTTLPTTIIPPVTTTNSSTIKTVTTAAPPTTTTVKPSTSSSVTPPSSSTATPNSTAAPQTTPVPPASKNRHFDGLSFFGTWYYSCYMSDGNFRVCMEVLQTMQRGELSYTVITCETVTIIFQ</sequence>
<evidence type="ECO:0000313" key="4">
    <source>
        <dbReference type="Proteomes" id="UP000008237"/>
    </source>
</evidence>
<evidence type="ECO:0000313" key="3">
    <source>
        <dbReference type="EMBL" id="EFN88592.1"/>
    </source>
</evidence>
<feature type="chain" id="PRO_5003158002" evidence="2">
    <location>
        <begin position="22"/>
        <end position="200"/>
    </location>
</feature>
<dbReference type="EMBL" id="GL446009">
    <property type="protein sequence ID" value="EFN88592.1"/>
    <property type="molecule type" value="Genomic_DNA"/>
</dbReference>
<dbReference type="OMA" id="KNHTERN"/>